<dbReference type="Pfam" id="PF00400">
    <property type="entry name" value="WD40"/>
    <property type="match status" value="9"/>
</dbReference>
<feature type="repeat" description="WD" evidence="5">
    <location>
        <begin position="529"/>
        <end position="570"/>
    </location>
</feature>
<feature type="repeat" description="WD" evidence="5">
    <location>
        <begin position="437"/>
        <end position="486"/>
    </location>
</feature>
<feature type="region of interest" description="Disordered" evidence="6">
    <location>
        <begin position="281"/>
        <end position="309"/>
    </location>
</feature>
<dbReference type="PROSITE" id="PS50082">
    <property type="entry name" value="WD_REPEATS_2"/>
    <property type="match status" value="8"/>
</dbReference>
<keyword evidence="9" id="KW-1185">Reference proteome</keyword>
<dbReference type="InterPro" id="IPR020472">
    <property type="entry name" value="WD40_PAC1"/>
</dbReference>
<comment type="caution">
    <text evidence="8">The sequence shown here is derived from an EMBL/GenBank/DDBJ whole genome shotgun (WGS) entry which is preliminary data.</text>
</comment>
<organism evidence="8 9">
    <name type="scientific">Anaeramoeba flamelloides</name>
    <dbReference type="NCBI Taxonomy" id="1746091"/>
    <lineage>
        <taxon>Eukaryota</taxon>
        <taxon>Metamonada</taxon>
        <taxon>Anaeramoebidae</taxon>
        <taxon>Anaeramoeba</taxon>
    </lineage>
</organism>
<evidence type="ECO:0000256" key="3">
    <source>
        <dbReference type="ARBA" id="ARBA00022737"/>
    </source>
</evidence>
<evidence type="ECO:0000256" key="6">
    <source>
        <dbReference type="SAM" id="MobiDB-lite"/>
    </source>
</evidence>
<keyword evidence="4" id="KW-0539">Nucleus</keyword>
<dbReference type="SMART" id="SM00320">
    <property type="entry name" value="WD40"/>
    <property type="match status" value="10"/>
</dbReference>
<feature type="repeat" description="WD" evidence="5">
    <location>
        <begin position="99"/>
        <end position="133"/>
    </location>
</feature>
<sequence length="865" mass="98847">MTQQYKVAFNSVYSSSPLYTGGQVSVSKDQQYIFLQCGTDLNIVRIATNDLVCKISVNDRILGHCVREDTKQVAISTQNSLVHLIDISDMSNPIETKNWKAHNSVSISLAYDPSGTFLATGSVDRTIRVWDLRKHFITHNFTGHTSVVTKIQFYPKTKKQFILISTSEDYTIKFWDLKTKSCLATIDNHVNSVTNWTFSKNKKFMFAGGRDRVVSKIQIVPTIELIETIPVYDVISTIMVYNKNKILVAGENGVMSVWSTKYHEKEKQSIVKTTIIEEIDNEKSAKEDDDDDDDKEEEEEEKGGNEGSLKGQIVTNGFLLDSTNEILLITENLDIALFDFKTLKFKRALVGFNDEIGDVKFISKELYGLVSNCEHLRLCYYQGKQKGETITLSGHKSIILSMAVNVNDNLIATAGKDREIRVWNIADLQRPFCQAILIGHSEEISALSFVNAVPKKNEKKTQLLISGSNDKTIKIWSVTKGQPLITFKAHEKEINQITVAPNKKIFASASRDKTIKLWNVKDGSLIETYRGHRRGVWDVAFSPIDKVFASCSGDQTIKVWSLESNQCIRTLEGHMAAVLRVKFISNGTQIVSTGADSLIKVWNLKSGDCAITIDAKNERVWGIDVSLDENYLISAGSDSNVMIWEDRSEIVKDKMEKNRQQKILKETEYNNYVREKDYLKALKLAFSLDYSLNIFNLIQEICQSSHQNPDLLPQIITRLNEKEIKKCLEYITDWNTNSKRAQISHTLLKNIFLRWTPNQLSQINGIGKIVQSILPYSERHYKRVEKLYQKSFLIEHILSSVKVTNIENVKFQNKPENNERKRKKNDNESFNKSPQNVNKKKRKNKNSEKKNLKKKKKKMNKKKKN</sequence>
<dbReference type="InterPro" id="IPR013934">
    <property type="entry name" value="Utp13_C"/>
</dbReference>
<dbReference type="PROSITE" id="PS00678">
    <property type="entry name" value="WD_REPEATS_1"/>
    <property type="match status" value="4"/>
</dbReference>
<feature type="repeat" description="WD" evidence="5">
    <location>
        <begin position="613"/>
        <end position="645"/>
    </location>
</feature>
<feature type="repeat" description="WD" evidence="5">
    <location>
        <begin position="571"/>
        <end position="612"/>
    </location>
</feature>
<dbReference type="InterPro" id="IPR036322">
    <property type="entry name" value="WD40_repeat_dom_sf"/>
</dbReference>
<dbReference type="Proteomes" id="UP001150062">
    <property type="component" value="Unassembled WGS sequence"/>
</dbReference>
<feature type="repeat" description="WD" evidence="5">
    <location>
        <begin position="141"/>
        <end position="185"/>
    </location>
</feature>
<feature type="domain" description="U3 small nucleolar RNA-associated protein 13 C-terminal" evidence="7">
    <location>
        <begin position="667"/>
        <end position="800"/>
    </location>
</feature>
<dbReference type="PANTHER" id="PTHR19854:SF15">
    <property type="entry name" value="TRANSDUCIN BETA-LIKE PROTEIN 3"/>
    <property type="match status" value="1"/>
</dbReference>
<dbReference type="InterPro" id="IPR001680">
    <property type="entry name" value="WD40_rpt"/>
</dbReference>
<evidence type="ECO:0000256" key="4">
    <source>
        <dbReference type="ARBA" id="ARBA00023242"/>
    </source>
</evidence>
<dbReference type="InterPro" id="IPR015943">
    <property type="entry name" value="WD40/YVTN_repeat-like_dom_sf"/>
</dbReference>
<feature type="repeat" description="WD" evidence="5">
    <location>
        <begin position="487"/>
        <end position="528"/>
    </location>
</feature>
<keyword evidence="2 5" id="KW-0853">WD repeat</keyword>
<comment type="subcellular location">
    <subcellularLocation>
        <location evidence="1">Nucleus</location>
        <location evidence="1">Nucleolus</location>
    </subcellularLocation>
</comment>
<dbReference type="Pfam" id="PF08625">
    <property type="entry name" value="Utp13"/>
    <property type="match status" value="1"/>
</dbReference>
<evidence type="ECO:0000313" key="8">
    <source>
        <dbReference type="EMBL" id="KAJ6244719.1"/>
    </source>
</evidence>
<dbReference type="EMBL" id="JAOAOG010000158">
    <property type="protein sequence ID" value="KAJ6244719.1"/>
    <property type="molecule type" value="Genomic_DNA"/>
</dbReference>
<feature type="compositionally biased region" description="Acidic residues" evidence="6">
    <location>
        <begin position="287"/>
        <end position="301"/>
    </location>
</feature>
<gene>
    <name evidence="8" type="ORF">M0813_20809</name>
</gene>
<dbReference type="PROSITE" id="PS50294">
    <property type="entry name" value="WD_REPEATS_REGION"/>
    <property type="match status" value="7"/>
</dbReference>
<evidence type="ECO:0000313" key="9">
    <source>
        <dbReference type="Proteomes" id="UP001150062"/>
    </source>
</evidence>
<proteinExistence type="predicted"/>
<dbReference type="PANTHER" id="PTHR19854">
    <property type="entry name" value="TRANSDUCIN BETA-LIKE 3"/>
    <property type="match status" value="1"/>
</dbReference>
<keyword evidence="3" id="KW-0677">Repeat</keyword>
<evidence type="ECO:0000256" key="2">
    <source>
        <dbReference type="ARBA" id="ARBA00022574"/>
    </source>
</evidence>
<feature type="region of interest" description="Disordered" evidence="6">
    <location>
        <begin position="813"/>
        <end position="865"/>
    </location>
</feature>
<name>A0ABQ8YJC4_9EUKA</name>
<dbReference type="CDD" id="cd00200">
    <property type="entry name" value="WD40"/>
    <property type="match status" value="1"/>
</dbReference>
<feature type="repeat" description="WD" evidence="5">
    <location>
        <begin position="392"/>
        <end position="425"/>
    </location>
</feature>
<dbReference type="InterPro" id="IPR019775">
    <property type="entry name" value="WD40_repeat_CS"/>
</dbReference>
<accession>A0ABQ8YJC4</accession>
<evidence type="ECO:0000256" key="1">
    <source>
        <dbReference type="ARBA" id="ARBA00004604"/>
    </source>
</evidence>
<evidence type="ECO:0000259" key="7">
    <source>
        <dbReference type="Pfam" id="PF08625"/>
    </source>
</evidence>
<feature type="compositionally biased region" description="Basic residues" evidence="6">
    <location>
        <begin position="851"/>
        <end position="865"/>
    </location>
</feature>
<dbReference type="PRINTS" id="PR00320">
    <property type="entry name" value="GPROTEINBRPT"/>
</dbReference>
<protein>
    <submittedName>
        <fullName evidence="8">Transducin beta-like protein</fullName>
    </submittedName>
</protein>
<reference evidence="8" key="1">
    <citation type="submission" date="2022-08" db="EMBL/GenBank/DDBJ databases">
        <title>Novel sulfate-reducing endosymbionts in the free-living metamonad Anaeramoeba.</title>
        <authorList>
            <person name="Jerlstrom-Hultqvist J."/>
            <person name="Cepicka I."/>
            <person name="Gallot-Lavallee L."/>
            <person name="Salas-Leiva D."/>
            <person name="Curtis B.A."/>
            <person name="Zahonova K."/>
            <person name="Pipaliya S."/>
            <person name="Dacks J."/>
            <person name="Roger A.J."/>
        </authorList>
    </citation>
    <scope>NUCLEOTIDE SEQUENCE</scope>
    <source>
        <strain evidence="8">Schooner1</strain>
    </source>
</reference>
<dbReference type="Gene3D" id="2.130.10.10">
    <property type="entry name" value="YVTN repeat-like/Quinoprotein amine dehydrogenase"/>
    <property type="match status" value="4"/>
</dbReference>
<dbReference type="SUPFAM" id="SSF50978">
    <property type="entry name" value="WD40 repeat-like"/>
    <property type="match status" value="2"/>
</dbReference>
<evidence type="ECO:0000256" key="5">
    <source>
        <dbReference type="PROSITE-ProRule" id="PRU00221"/>
    </source>
</evidence>